<dbReference type="Proteomes" id="UP000307507">
    <property type="component" value="Unassembled WGS sequence"/>
</dbReference>
<reference evidence="1 2" key="1">
    <citation type="submission" date="2019-04" db="EMBL/GenBank/DDBJ databases">
        <title>Flavobacterium sp. nov. isolated from construction timber.</title>
        <authorList>
            <person name="Lin S.-Y."/>
            <person name="Chang C.-T."/>
            <person name="Young C.-C."/>
        </authorList>
    </citation>
    <scope>NUCLEOTIDE SEQUENCE [LARGE SCALE GENOMIC DNA]</scope>
    <source>
        <strain evidence="1 2">CC-CTC003</strain>
    </source>
</reference>
<organism evidence="1 2">
    <name type="scientific">Flavobacterium supellecticarium</name>
    <dbReference type="NCBI Taxonomy" id="2565924"/>
    <lineage>
        <taxon>Bacteria</taxon>
        <taxon>Pseudomonadati</taxon>
        <taxon>Bacteroidota</taxon>
        <taxon>Flavobacteriia</taxon>
        <taxon>Flavobacteriales</taxon>
        <taxon>Flavobacteriaceae</taxon>
        <taxon>Flavobacterium</taxon>
    </lineage>
</organism>
<comment type="caution">
    <text evidence="1">The sequence shown here is derived from an EMBL/GenBank/DDBJ whole genome shotgun (WGS) entry which is preliminary data.</text>
</comment>
<accession>A0A4S3ZQS2</accession>
<dbReference type="EMBL" id="SSNZ01000010">
    <property type="protein sequence ID" value="THF47921.1"/>
    <property type="molecule type" value="Genomic_DNA"/>
</dbReference>
<evidence type="ECO:0000313" key="1">
    <source>
        <dbReference type="EMBL" id="THF47921.1"/>
    </source>
</evidence>
<name>A0A4S3ZQS2_9FLAO</name>
<gene>
    <name evidence="1" type="ORF">E6C50_15930</name>
</gene>
<sequence length="152" mass="17056">MDAPTQKASKNLNRLKPLQITQINTKSMGLSGIVRTADHLEPMVSAEIQNNVNGRVINIKIVVLIPQTLLGQEPITLYQDLDNPPKNELKLVVKSNSNELVAPEYYPWYVNYLHPLSESDKIEIITTRIEDLIPDDANPRTSRGTVTQVLQS</sequence>
<dbReference type="OrthoDB" id="1363187at2"/>
<evidence type="ECO:0000313" key="2">
    <source>
        <dbReference type="Proteomes" id="UP000307507"/>
    </source>
</evidence>
<dbReference type="AlphaFoldDB" id="A0A4S3ZQS2"/>
<keyword evidence="2" id="KW-1185">Reference proteome</keyword>
<dbReference type="RefSeq" id="WP_136404235.1">
    <property type="nucleotide sequence ID" value="NZ_SSNZ01000010.1"/>
</dbReference>
<protein>
    <submittedName>
        <fullName evidence="1">Uncharacterized protein</fullName>
    </submittedName>
</protein>
<proteinExistence type="predicted"/>